<dbReference type="AlphaFoldDB" id="A0A917F7T0"/>
<keyword evidence="3" id="KW-0813">Transport</keyword>
<dbReference type="GO" id="GO:0022857">
    <property type="term" value="F:transmembrane transporter activity"/>
    <property type="evidence" value="ECO:0007669"/>
    <property type="project" value="InterPro"/>
</dbReference>
<evidence type="ECO:0000256" key="5">
    <source>
        <dbReference type="ARBA" id="ARBA00022692"/>
    </source>
</evidence>
<dbReference type="SUPFAM" id="SSF81345">
    <property type="entry name" value="ABC transporter involved in vitamin B12 uptake, BtuC"/>
    <property type="match status" value="1"/>
</dbReference>
<evidence type="ECO:0000256" key="2">
    <source>
        <dbReference type="ARBA" id="ARBA00007935"/>
    </source>
</evidence>
<comment type="subcellular location">
    <subcellularLocation>
        <location evidence="1">Cell membrane</location>
        <topology evidence="1">Multi-pass membrane protein</topology>
    </subcellularLocation>
</comment>
<comment type="caution">
    <text evidence="9">The sequence shown here is derived from an EMBL/GenBank/DDBJ whole genome shotgun (WGS) entry which is preliminary data.</text>
</comment>
<evidence type="ECO:0000256" key="6">
    <source>
        <dbReference type="ARBA" id="ARBA00022989"/>
    </source>
</evidence>
<evidence type="ECO:0000313" key="10">
    <source>
        <dbReference type="Proteomes" id="UP000606044"/>
    </source>
</evidence>
<feature type="transmembrane region" description="Helical" evidence="8">
    <location>
        <begin position="291"/>
        <end position="308"/>
    </location>
</feature>
<sequence>MSDTPLPRRPALRVGGLSLPVRPRALIVCLALLAACALLALAGLSLGTLRLAPADVLRALAGTGGPDLHLVVMEWRLPRIAGGLLVGLALGLAGALFQTLLRNPLGSPDVIGFDAGSFTGALLVLLAGGGPVLMAAAAFAGGLLAGGLVYGCAGPGHAQPGKLVLIGIAVGALFTALNDWIIMTVRLDAAVAAASWKLGTLAGMDAGRLALGAMLLAGILPLVLAAARAVRALELGPDKAQALGLRVGRAQLALAGLGLLLTAIATLLAGPIGFVALIAPQVARRLSGGPGLPLLASGLTGAVFLMGSDLLARTAFAPRVLPVGAVTAAVGGLYFAAFLRARLRGERG</sequence>
<reference evidence="9" key="2">
    <citation type="submission" date="2020-09" db="EMBL/GenBank/DDBJ databases">
        <authorList>
            <person name="Sun Q."/>
            <person name="Sedlacek I."/>
        </authorList>
    </citation>
    <scope>NUCLEOTIDE SEQUENCE</scope>
    <source>
        <strain evidence="9">CCM 7897</strain>
    </source>
</reference>
<feature type="transmembrane region" description="Helical" evidence="8">
    <location>
        <begin position="320"/>
        <end position="339"/>
    </location>
</feature>
<evidence type="ECO:0000256" key="1">
    <source>
        <dbReference type="ARBA" id="ARBA00004651"/>
    </source>
</evidence>
<accession>A0A917F7T0</accession>
<dbReference type="RefSeq" id="WP_188576267.1">
    <property type="nucleotide sequence ID" value="NZ_BMCT01000001.1"/>
</dbReference>
<evidence type="ECO:0000256" key="3">
    <source>
        <dbReference type="ARBA" id="ARBA00022448"/>
    </source>
</evidence>
<reference evidence="9" key="1">
    <citation type="journal article" date="2014" name="Int. J. Syst. Evol. Microbiol.">
        <title>Complete genome sequence of Corynebacterium casei LMG S-19264T (=DSM 44701T), isolated from a smear-ripened cheese.</title>
        <authorList>
            <consortium name="US DOE Joint Genome Institute (JGI-PGF)"/>
            <person name="Walter F."/>
            <person name="Albersmeier A."/>
            <person name="Kalinowski J."/>
            <person name="Ruckert C."/>
        </authorList>
    </citation>
    <scope>NUCLEOTIDE SEQUENCE</scope>
    <source>
        <strain evidence="9">CCM 7897</strain>
    </source>
</reference>
<name>A0A917F7T0_9HYPH</name>
<dbReference type="GO" id="GO:0005886">
    <property type="term" value="C:plasma membrane"/>
    <property type="evidence" value="ECO:0007669"/>
    <property type="project" value="UniProtKB-SubCell"/>
</dbReference>
<gene>
    <name evidence="9" type="primary">fepG</name>
    <name evidence="9" type="ORF">GCM10007301_11910</name>
</gene>
<keyword evidence="4" id="KW-1003">Cell membrane</keyword>
<feature type="transmembrane region" description="Helical" evidence="8">
    <location>
        <begin position="252"/>
        <end position="279"/>
    </location>
</feature>
<proteinExistence type="inferred from homology"/>
<evidence type="ECO:0000313" key="9">
    <source>
        <dbReference type="EMBL" id="GGF54041.1"/>
    </source>
</evidence>
<comment type="similarity">
    <text evidence="2">Belongs to the binding-protein-dependent transport system permease family. FecCD subfamily.</text>
</comment>
<dbReference type="PANTHER" id="PTHR30472:SF24">
    <property type="entry name" value="FERRIC ENTEROBACTIN TRANSPORT SYSTEM PERMEASE PROTEIN FEPG"/>
    <property type="match status" value="1"/>
</dbReference>
<dbReference type="Proteomes" id="UP000606044">
    <property type="component" value="Unassembled WGS sequence"/>
</dbReference>
<dbReference type="Pfam" id="PF01032">
    <property type="entry name" value="FecCD"/>
    <property type="match status" value="1"/>
</dbReference>
<dbReference type="PANTHER" id="PTHR30472">
    <property type="entry name" value="FERRIC ENTEROBACTIN TRANSPORT SYSTEM PERMEASE PROTEIN"/>
    <property type="match status" value="1"/>
</dbReference>
<feature type="transmembrane region" description="Helical" evidence="8">
    <location>
        <begin position="80"/>
        <end position="101"/>
    </location>
</feature>
<protein>
    <submittedName>
        <fullName evidence="9">Iron-enterobactin transporter permease</fullName>
    </submittedName>
</protein>
<keyword evidence="5 8" id="KW-0812">Transmembrane</keyword>
<evidence type="ECO:0000256" key="7">
    <source>
        <dbReference type="ARBA" id="ARBA00023136"/>
    </source>
</evidence>
<organism evidence="9 10">
    <name type="scientific">Azorhizobium oxalatiphilum</name>
    <dbReference type="NCBI Taxonomy" id="980631"/>
    <lineage>
        <taxon>Bacteria</taxon>
        <taxon>Pseudomonadati</taxon>
        <taxon>Pseudomonadota</taxon>
        <taxon>Alphaproteobacteria</taxon>
        <taxon>Hyphomicrobiales</taxon>
        <taxon>Xanthobacteraceae</taxon>
        <taxon>Azorhizobium</taxon>
    </lineage>
</organism>
<dbReference type="Gene3D" id="1.10.3470.10">
    <property type="entry name" value="ABC transporter involved in vitamin B12 uptake, BtuC"/>
    <property type="match status" value="1"/>
</dbReference>
<keyword evidence="6 8" id="KW-1133">Transmembrane helix</keyword>
<dbReference type="InterPro" id="IPR037294">
    <property type="entry name" value="ABC_BtuC-like"/>
</dbReference>
<dbReference type="EMBL" id="BMCT01000001">
    <property type="protein sequence ID" value="GGF54041.1"/>
    <property type="molecule type" value="Genomic_DNA"/>
</dbReference>
<dbReference type="InterPro" id="IPR000522">
    <property type="entry name" value="ABC_transptr_permease_BtuC"/>
</dbReference>
<feature type="transmembrane region" description="Helical" evidence="8">
    <location>
        <begin position="121"/>
        <end position="151"/>
    </location>
</feature>
<keyword evidence="7 8" id="KW-0472">Membrane</keyword>
<evidence type="ECO:0000256" key="8">
    <source>
        <dbReference type="SAM" id="Phobius"/>
    </source>
</evidence>
<dbReference type="GO" id="GO:0033214">
    <property type="term" value="P:siderophore-iron import into cell"/>
    <property type="evidence" value="ECO:0007669"/>
    <property type="project" value="TreeGrafter"/>
</dbReference>
<evidence type="ECO:0000256" key="4">
    <source>
        <dbReference type="ARBA" id="ARBA00022475"/>
    </source>
</evidence>
<keyword evidence="10" id="KW-1185">Reference proteome</keyword>
<feature type="transmembrane region" description="Helical" evidence="8">
    <location>
        <begin position="209"/>
        <end position="231"/>
    </location>
</feature>
<feature type="transmembrane region" description="Helical" evidence="8">
    <location>
        <begin position="25"/>
        <end position="49"/>
    </location>
</feature>
<feature type="transmembrane region" description="Helical" evidence="8">
    <location>
        <begin position="163"/>
        <end position="183"/>
    </location>
</feature>